<dbReference type="Proteomes" id="UP000077098">
    <property type="component" value="Unassembled WGS sequence"/>
</dbReference>
<name>A0A176X905_AGRTU</name>
<dbReference type="CDD" id="cd00093">
    <property type="entry name" value="HTH_XRE"/>
    <property type="match status" value="1"/>
</dbReference>
<organism evidence="2 3">
    <name type="scientific">Agrobacterium tumefaciens</name>
    <dbReference type="NCBI Taxonomy" id="358"/>
    <lineage>
        <taxon>Bacteria</taxon>
        <taxon>Pseudomonadati</taxon>
        <taxon>Pseudomonadota</taxon>
        <taxon>Alphaproteobacteria</taxon>
        <taxon>Hyphomicrobiales</taxon>
        <taxon>Rhizobiaceae</taxon>
        <taxon>Rhizobium/Agrobacterium group</taxon>
        <taxon>Agrobacterium</taxon>
        <taxon>Agrobacterium tumefaciens complex</taxon>
    </lineage>
</organism>
<dbReference type="EMBL" id="LXPS01000022">
    <property type="protein sequence ID" value="OAE43604.1"/>
    <property type="molecule type" value="Genomic_DNA"/>
</dbReference>
<reference evidence="2 3" key="1">
    <citation type="submission" date="2016-05" db="EMBL/GenBank/DDBJ databases">
        <authorList>
            <person name="Lavstsen T."/>
            <person name="Jespersen J.S."/>
        </authorList>
    </citation>
    <scope>NUCLEOTIDE SEQUENCE [LARGE SCALE GENOMIC DNA]</scope>
    <source>
        <strain evidence="2 3">KCJ1736</strain>
    </source>
</reference>
<protein>
    <recommendedName>
        <fullName evidence="1">HTH cro/C1-type domain-containing protein</fullName>
    </recommendedName>
</protein>
<dbReference type="Gene3D" id="1.10.260.40">
    <property type="entry name" value="lambda repressor-like DNA-binding domains"/>
    <property type="match status" value="1"/>
</dbReference>
<dbReference type="AlphaFoldDB" id="A0A176X905"/>
<dbReference type="PROSITE" id="PS50943">
    <property type="entry name" value="HTH_CROC1"/>
    <property type="match status" value="1"/>
</dbReference>
<evidence type="ECO:0000313" key="2">
    <source>
        <dbReference type="EMBL" id="OAE43604.1"/>
    </source>
</evidence>
<dbReference type="GO" id="GO:0003677">
    <property type="term" value="F:DNA binding"/>
    <property type="evidence" value="ECO:0007669"/>
    <property type="project" value="InterPro"/>
</dbReference>
<gene>
    <name evidence="2" type="ORF">A7J57_04895</name>
</gene>
<evidence type="ECO:0000259" key="1">
    <source>
        <dbReference type="PROSITE" id="PS50943"/>
    </source>
</evidence>
<dbReference type="RefSeq" id="WP_063949618.1">
    <property type="nucleotide sequence ID" value="NZ_LXPS01000022.1"/>
</dbReference>
<comment type="caution">
    <text evidence="2">The sequence shown here is derived from an EMBL/GenBank/DDBJ whole genome shotgun (WGS) entry which is preliminary data.</text>
</comment>
<dbReference type="InterPro" id="IPR010982">
    <property type="entry name" value="Lambda_DNA-bd_dom_sf"/>
</dbReference>
<sequence>MITAAQIKAARALVGLTQDDIAKATELSVQTIKRMESVGTERSTAGNVDAVRKALQAAGVIFLEAGEATSGGPGVRLAQKDN</sequence>
<proteinExistence type="predicted"/>
<dbReference type="SUPFAM" id="SSF47413">
    <property type="entry name" value="lambda repressor-like DNA-binding domains"/>
    <property type="match status" value="1"/>
</dbReference>
<accession>A0A176X905</accession>
<evidence type="ECO:0000313" key="3">
    <source>
        <dbReference type="Proteomes" id="UP000077098"/>
    </source>
</evidence>
<feature type="domain" description="HTH cro/C1-type" evidence="1">
    <location>
        <begin position="7"/>
        <end position="37"/>
    </location>
</feature>
<dbReference type="Pfam" id="PF01381">
    <property type="entry name" value="HTH_3"/>
    <property type="match status" value="1"/>
</dbReference>
<dbReference type="InterPro" id="IPR001387">
    <property type="entry name" value="Cro/C1-type_HTH"/>
</dbReference>